<proteinExistence type="predicted"/>
<organism evidence="1 2">
    <name type="scientific">Nannochloropsis gaditana</name>
    <dbReference type="NCBI Taxonomy" id="72520"/>
    <lineage>
        <taxon>Eukaryota</taxon>
        <taxon>Sar</taxon>
        <taxon>Stramenopiles</taxon>
        <taxon>Ochrophyta</taxon>
        <taxon>Eustigmatophyceae</taxon>
        <taxon>Eustigmatales</taxon>
        <taxon>Monodopsidaceae</taxon>
        <taxon>Nannochloropsis</taxon>
    </lineage>
</organism>
<name>W7TSI2_9STRA</name>
<dbReference type="Proteomes" id="UP000019335">
    <property type="component" value="Chromosome 17"/>
</dbReference>
<evidence type="ECO:0000313" key="1">
    <source>
        <dbReference type="EMBL" id="EWM23314.1"/>
    </source>
</evidence>
<sequence>MHEGEGTLARFDRQRVLAESRSIRNAIRRKGARVFLEERLVCLEESFKRCSLCYVSIHRAGLYLPSLLRGFDIWFALPYNRTCVRKASAMDEIRVLFNGLHRQMLQAEKEYGMGETKAEQHIKAADAVVILGKYVVVCEHFAGRGVQKRGNMALTIWQLWQLGSEALHLRKRQCVCFA</sequence>
<comment type="caution">
    <text evidence="1">The sequence shown here is derived from an EMBL/GenBank/DDBJ whole genome shotgun (WGS) entry which is preliminary data.</text>
</comment>
<evidence type="ECO:0000313" key="2">
    <source>
        <dbReference type="Proteomes" id="UP000019335"/>
    </source>
</evidence>
<gene>
    <name evidence="1" type="ORF">Naga_100053g12</name>
</gene>
<dbReference type="AlphaFoldDB" id="W7TSI2"/>
<keyword evidence="2" id="KW-1185">Reference proteome</keyword>
<dbReference type="EMBL" id="AZIL01001690">
    <property type="protein sequence ID" value="EWM23314.1"/>
    <property type="molecule type" value="Genomic_DNA"/>
</dbReference>
<accession>W7TSI2</accession>
<protein>
    <submittedName>
        <fullName evidence="1">Uncharacterized protein</fullName>
    </submittedName>
</protein>
<reference evidence="1 2" key="1">
    <citation type="journal article" date="2014" name="Mol. Plant">
        <title>Chromosome Scale Genome Assembly and Transcriptome Profiling of Nannochloropsis gaditana in Nitrogen Depletion.</title>
        <authorList>
            <person name="Corteggiani Carpinelli E."/>
            <person name="Telatin A."/>
            <person name="Vitulo N."/>
            <person name="Forcato C."/>
            <person name="D'Angelo M."/>
            <person name="Schiavon R."/>
            <person name="Vezzi A."/>
            <person name="Giacometti G.M."/>
            <person name="Morosinotto T."/>
            <person name="Valle G."/>
        </authorList>
    </citation>
    <scope>NUCLEOTIDE SEQUENCE [LARGE SCALE GENOMIC DNA]</scope>
    <source>
        <strain evidence="1 2">B-31</strain>
    </source>
</reference>